<reference evidence="1" key="1">
    <citation type="journal article" date="2021" name="Front. Microbiol.">
        <title>Comprehensive Comparative Genomics and Phenotyping of Methylobacterium Species.</title>
        <authorList>
            <person name="Alessa O."/>
            <person name="Ogura Y."/>
            <person name="Fujitani Y."/>
            <person name="Takami H."/>
            <person name="Hayashi T."/>
            <person name="Sahin N."/>
            <person name="Tani A."/>
        </authorList>
    </citation>
    <scope>NUCLEOTIDE SEQUENCE</scope>
    <source>
        <strain evidence="1">DSM 17168</strain>
    </source>
</reference>
<dbReference type="Proteomes" id="UP001055153">
    <property type="component" value="Unassembled WGS sequence"/>
</dbReference>
<accession>A0ABQ4SA66</accession>
<dbReference type="RefSeq" id="WP_238234884.1">
    <property type="nucleotide sequence ID" value="NZ_BPQQ01000022.1"/>
</dbReference>
<keyword evidence="2" id="KW-1185">Reference proteome</keyword>
<gene>
    <name evidence="1" type="ORF">GMJLKIPL_1919</name>
</gene>
<name>A0ABQ4SA66_9HYPH</name>
<protein>
    <submittedName>
        <fullName evidence="1">Uncharacterized protein</fullName>
    </submittedName>
</protein>
<comment type="caution">
    <text evidence="1">The sequence shown here is derived from an EMBL/GenBank/DDBJ whole genome shotgun (WGS) entry which is preliminary data.</text>
</comment>
<evidence type="ECO:0000313" key="2">
    <source>
        <dbReference type="Proteomes" id="UP001055153"/>
    </source>
</evidence>
<sequence>MNFKPTSAELINSAELIAEVSHAELSLEDLDGVVGGAGWIAGTIPSQTSFGSQATGTGSGSNWASVPSLPVSAWGKKPGQ</sequence>
<proteinExistence type="predicted"/>
<dbReference type="EMBL" id="BPQQ01000022">
    <property type="protein sequence ID" value="GJE00002.1"/>
    <property type="molecule type" value="Genomic_DNA"/>
</dbReference>
<organism evidence="1 2">
    <name type="scientific">Methylobacterium isbiliense</name>
    <dbReference type="NCBI Taxonomy" id="315478"/>
    <lineage>
        <taxon>Bacteria</taxon>
        <taxon>Pseudomonadati</taxon>
        <taxon>Pseudomonadota</taxon>
        <taxon>Alphaproteobacteria</taxon>
        <taxon>Hyphomicrobiales</taxon>
        <taxon>Methylobacteriaceae</taxon>
        <taxon>Methylobacterium</taxon>
    </lineage>
</organism>
<reference evidence="1" key="2">
    <citation type="submission" date="2021-08" db="EMBL/GenBank/DDBJ databases">
        <authorList>
            <person name="Tani A."/>
            <person name="Ola A."/>
            <person name="Ogura Y."/>
            <person name="Katsura K."/>
            <person name="Hayashi T."/>
        </authorList>
    </citation>
    <scope>NUCLEOTIDE SEQUENCE</scope>
    <source>
        <strain evidence="1">DSM 17168</strain>
    </source>
</reference>
<evidence type="ECO:0000313" key="1">
    <source>
        <dbReference type="EMBL" id="GJE00002.1"/>
    </source>
</evidence>